<feature type="transmembrane region" description="Helical" evidence="7">
    <location>
        <begin position="43"/>
        <end position="64"/>
    </location>
</feature>
<feature type="transmembrane region" description="Helical" evidence="7">
    <location>
        <begin position="161"/>
        <end position="182"/>
    </location>
</feature>
<evidence type="ECO:0000256" key="7">
    <source>
        <dbReference type="SAM" id="Phobius"/>
    </source>
</evidence>
<dbReference type="InterPro" id="IPR011701">
    <property type="entry name" value="MFS"/>
</dbReference>
<evidence type="ECO:0000256" key="5">
    <source>
        <dbReference type="ARBA" id="ARBA00022989"/>
    </source>
</evidence>
<evidence type="ECO:0000256" key="4">
    <source>
        <dbReference type="ARBA" id="ARBA00022692"/>
    </source>
</evidence>
<feature type="transmembrane region" description="Helical" evidence="7">
    <location>
        <begin position="293"/>
        <end position="314"/>
    </location>
</feature>
<dbReference type="PANTHER" id="PTHR42718">
    <property type="entry name" value="MAJOR FACILITATOR SUPERFAMILY MULTIDRUG TRANSPORTER MFSC"/>
    <property type="match status" value="1"/>
</dbReference>
<dbReference type="NCBIfam" id="TIGR00711">
    <property type="entry name" value="efflux_EmrB"/>
    <property type="match status" value="1"/>
</dbReference>
<evidence type="ECO:0000313" key="9">
    <source>
        <dbReference type="EMBL" id="PWB94956.1"/>
    </source>
</evidence>
<evidence type="ECO:0000256" key="1">
    <source>
        <dbReference type="ARBA" id="ARBA00004651"/>
    </source>
</evidence>
<name>A0A2U1STL3_METSR</name>
<feature type="transmembrane region" description="Helical" evidence="7">
    <location>
        <begin position="260"/>
        <end position="281"/>
    </location>
</feature>
<dbReference type="GO" id="GO:0022857">
    <property type="term" value="F:transmembrane transporter activity"/>
    <property type="evidence" value="ECO:0007669"/>
    <property type="project" value="InterPro"/>
</dbReference>
<dbReference type="EMBL" id="PUIV01000005">
    <property type="protein sequence ID" value="PWB94956.1"/>
    <property type="molecule type" value="Genomic_DNA"/>
</dbReference>
<feature type="transmembrane region" description="Helical" evidence="7">
    <location>
        <begin position="131"/>
        <end position="155"/>
    </location>
</feature>
<evidence type="ECO:0000256" key="2">
    <source>
        <dbReference type="ARBA" id="ARBA00022448"/>
    </source>
</evidence>
<evidence type="ECO:0000256" key="6">
    <source>
        <dbReference type="ARBA" id="ARBA00023136"/>
    </source>
</evidence>
<keyword evidence="5 7" id="KW-1133">Transmembrane helix</keyword>
<dbReference type="AlphaFoldDB" id="A0A2U1STL3"/>
<proteinExistence type="predicted"/>
<keyword evidence="10" id="KW-1185">Reference proteome</keyword>
<feature type="transmembrane region" description="Helical" evidence="7">
    <location>
        <begin position="194"/>
        <end position="215"/>
    </location>
</feature>
<dbReference type="PROSITE" id="PS50850">
    <property type="entry name" value="MFS"/>
    <property type="match status" value="1"/>
</dbReference>
<feature type="transmembrane region" description="Helical" evidence="7">
    <location>
        <begin position="429"/>
        <end position="449"/>
    </location>
</feature>
<dbReference type="InterPro" id="IPR020846">
    <property type="entry name" value="MFS_dom"/>
</dbReference>
<keyword evidence="4 7" id="KW-0812">Transmembrane</keyword>
<evidence type="ECO:0000313" key="10">
    <source>
        <dbReference type="Proteomes" id="UP000245137"/>
    </source>
</evidence>
<comment type="subcellular location">
    <subcellularLocation>
        <location evidence="1">Cell membrane</location>
        <topology evidence="1">Multi-pass membrane protein</topology>
    </subcellularLocation>
</comment>
<comment type="caution">
    <text evidence="9">The sequence shown here is derived from an EMBL/GenBank/DDBJ whole genome shotgun (WGS) entry which is preliminary data.</text>
</comment>
<keyword evidence="3" id="KW-1003">Cell membrane</keyword>
<dbReference type="SUPFAM" id="SSF103473">
    <property type="entry name" value="MFS general substrate transporter"/>
    <property type="match status" value="1"/>
</dbReference>
<dbReference type="GO" id="GO:0005886">
    <property type="term" value="C:plasma membrane"/>
    <property type="evidence" value="ECO:0007669"/>
    <property type="project" value="UniProtKB-SubCell"/>
</dbReference>
<dbReference type="PANTHER" id="PTHR42718:SF46">
    <property type="entry name" value="BLR6921 PROTEIN"/>
    <property type="match status" value="1"/>
</dbReference>
<dbReference type="OrthoDB" id="9812221at2"/>
<feature type="domain" description="Major facilitator superfamily (MFS) profile" evidence="8">
    <location>
        <begin position="7"/>
        <end position="453"/>
    </location>
</feature>
<dbReference type="PRINTS" id="PR01036">
    <property type="entry name" value="TCRTETB"/>
</dbReference>
<keyword evidence="2" id="KW-0813">Transport</keyword>
<organism evidence="9 10">
    <name type="scientific">Methylosinus sporium</name>
    <dbReference type="NCBI Taxonomy" id="428"/>
    <lineage>
        <taxon>Bacteria</taxon>
        <taxon>Pseudomonadati</taxon>
        <taxon>Pseudomonadota</taxon>
        <taxon>Alphaproteobacteria</taxon>
        <taxon>Hyphomicrobiales</taxon>
        <taxon>Methylocystaceae</taxon>
        <taxon>Methylosinus</taxon>
    </lineage>
</organism>
<dbReference type="RefSeq" id="WP_108916325.1">
    <property type="nucleotide sequence ID" value="NZ_BGJY01000005.1"/>
</dbReference>
<dbReference type="CDD" id="cd17503">
    <property type="entry name" value="MFS_LmrB_MDR_like"/>
    <property type="match status" value="1"/>
</dbReference>
<protein>
    <submittedName>
        <fullName evidence="9">MFS transporter</fullName>
    </submittedName>
</protein>
<dbReference type="Gene3D" id="1.20.1720.10">
    <property type="entry name" value="Multidrug resistance protein D"/>
    <property type="match status" value="1"/>
</dbReference>
<dbReference type="Pfam" id="PF07690">
    <property type="entry name" value="MFS_1"/>
    <property type="match status" value="2"/>
</dbReference>
<feature type="transmembrane region" description="Helical" evidence="7">
    <location>
        <begin position="102"/>
        <end position="119"/>
    </location>
</feature>
<dbReference type="Gene3D" id="1.20.1250.20">
    <property type="entry name" value="MFS general substrate transporter like domains"/>
    <property type="match status" value="1"/>
</dbReference>
<dbReference type="InterPro" id="IPR004638">
    <property type="entry name" value="EmrB-like"/>
</dbReference>
<evidence type="ECO:0000256" key="3">
    <source>
        <dbReference type="ARBA" id="ARBA00022475"/>
    </source>
</evidence>
<keyword evidence="6 7" id="KW-0472">Membrane</keyword>
<feature type="transmembrane region" description="Helical" evidence="7">
    <location>
        <begin position="221"/>
        <end position="239"/>
    </location>
</feature>
<dbReference type="InterPro" id="IPR036259">
    <property type="entry name" value="MFS_trans_sf"/>
</dbReference>
<sequence>MPSFAVTPLIIATALFMENLDGTVLATALPAMAADLHEDPIALKLALTSYLLSLAVFIPLSGWVADRYGARRVFRAAILVFTFGSILCGFSTSLAGVVSSRIVQGLGGAMMVPVGRLVLLRVAPRHDLVRALAYLTIPALIGPVVGPPLGGFIATYFHWRYIFWINVPIGLLGVTLVTRYIPDLREESVPPLDVTGFLMSGFGLSSLVFGLGALGQGIVPAPAAAGLVAAGVIALLLYVRHARWTQHPIIDLDLLRVPTFHASIVGGFLFRMGLGASPFLLPLMLQTGFGLTAFQSGSLTFIAAIGAIAMKTTAQPILNRFGFRRVLTVNALISAGFFCFNALFTPATPHWIIMSLLLAGGFFRSLQFTALNAIGYADIEDAAMSRATSFASAGQQLSLSAGVSLGAAALETARALHGGGELRLADFDAAFLVVAAVSAASIVVFRGLAANAGERLTGKESIEADGTA</sequence>
<feature type="transmembrane region" description="Helical" evidence="7">
    <location>
        <begin position="326"/>
        <end position="344"/>
    </location>
</feature>
<accession>A0A2U1STL3</accession>
<dbReference type="Proteomes" id="UP000245137">
    <property type="component" value="Unassembled WGS sequence"/>
</dbReference>
<gene>
    <name evidence="9" type="ORF">C5689_05820</name>
</gene>
<evidence type="ECO:0000259" key="8">
    <source>
        <dbReference type="PROSITE" id="PS50850"/>
    </source>
</evidence>
<reference evidence="9 10" key="1">
    <citation type="journal article" date="2018" name="Appl. Microbiol. Biotechnol.">
        <title>Co-cultivation of the strictly anaerobic methanogen Methanosarcina barkeri with aerobic methanotrophs in an oxygen-limited membrane bioreactor.</title>
        <authorList>
            <person name="In 't Zandt M.H."/>
            <person name="van den Bosch T.J.M."/>
            <person name="Rijkers R."/>
            <person name="van Kessel M.A.H.J."/>
            <person name="Jetten M.S.M."/>
            <person name="Welte C.U."/>
        </authorList>
    </citation>
    <scope>NUCLEOTIDE SEQUENCE [LARGE SCALE GENOMIC DNA]</scope>
    <source>
        <strain evidence="9 10">DSM 17706</strain>
    </source>
</reference>
<feature type="transmembrane region" description="Helical" evidence="7">
    <location>
        <begin position="76"/>
        <end position="96"/>
    </location>
</feature>